<feature type="domain" description="DUF1266" evidence="1">
    <location>
        <begin position="40"/>
        <end position="213"/>
    </location>
</feature>
<protein>
    <recommendedName>
        <fullName evidence="1">DUF1266 domain-containing protein</fullName>
    </recommendedName>
</protein>
<dbReference type="EMBL" id="UIDD01000005">
    <property type="protein sequence ID" value="SUQ62077.1"/>
    <property type="molecule type" value="Genomic_DNA"/>
</dbReference>
<dbReference type="Pfam" id="PF06889">
    <property type="entry name" value="DUF1266"/>
    <property type="match status" value="1"/>
</dbReference>
<gene>
    <name evidence="2" type="ORF">CCOS864_01505</name>
</gene>
<name>A0A380SVT6_9PSED</name>
<evidence type="ECO:0000313" key="2">
    <source>
        <dbReference type="EMBL" id="SUQ62077.1"/>
    </source>
</evidence>
<dbReference type="InterPro" id="IPR009677">
    <property type="entry name" value="DUF1266"/>
</dbReference>
<dbReference type="RefSeq" id="WP_115085771.1">
    <property type="nucleotide sequence ID" value="NZ_CBCSFG010000012.1"/>
</dbReference>
<dbReference type="AlphaFoldDB" id="A0A380SVT6"/>
<dbReference type="Proteomes" id="UP000255177">
    <property type="component" value="Unassembled WGS sequence"/>
</dbReference>
<sequence>MEEIEQHWLYALSAPMAALNGASYTAATYFETYDEDETDLKKWWGINNRQELLNMLSMADTGHALELKDAYWQAARCLPSEWPQVLEALTPRKRIQYEFARRTLADCGQGGVRAWDLGRMGYLLRAGLRKGYLSIAESHWLQGRLALRARHYYNSWDRYLAGYLFGKALWNCSSASDEELAQCLERQGSEHWNRCIMMNLSQDALGFFASIPWELPLNLPERPDTLQGGWS</sequence>
<reference evidence="3" key="1">
    <citation type="submission" date="2018-07" db="EMBL/GenBank/DDBJ databases">
        <authorList>
            <person name="Blom J."/>
        </authorList>
    </citation>
    <scope>NUCLEOTIDE SEQUENCE [LARGE SCALE GENOMIC DNA]</scope>
    <source>
        <strain evidence="3">CCOS 864</strain>
    </source>
</reference>
<evidence type="ECO:0000259" key="1">
    <source>
        <dbReference type="Pfam" id="PF06889"/>
    </source>
</evidence>
<organism evidence="2 3">
    <name type="scientific">Pseudomonas wadenswilerensis</name>
    <dbReference type="NCBI Taxonomy" id="1785161"/>
    <lineage>
        <taxon>Bacteria</taxon>
        <taxon>Pseudomonadati</taxon>
        <taxon>Pseudomonadota</taxon>
        <taxon>Gammaproteobacteria</taxon>
        <taxon>Pseudomonadales</taxon>
        <taxon>Pseudomonadaceae</taxon>
        <taxon>Pseudomonas</taxon>
    </lineage>
</organism>
<keyword evidence="3" id="KW-1185">Reference proteome</keyword>
<evidence type="ECO:0000313" key="3">
    <source>
        <dbReference type="Proteomes" id="UP000255177"/>
    </source>
</evidence>
<accession>A0A380SVT6</accession>
<proteinExistence type="predicted"/>